<comment type="similarity">
    <text evidence="2 7">Belongs to the uracil-DNA glycosylase (UDG) superfamily. UNG family.</text>
</comment>
<dbReference type="Pfam" id="PF03167">
    <property type="entry name" value="UDG"/>
    <property type="match status" value="1"/>
</dbReference>
<evidence type="ECO:0000256" key="5">
    <source>
        <dbReference type="ARBA" id="ARBA00022801"/>
    </source>
</evidence>
<evidence type="ECO:0000313" key="11">
    <source>
        <dbReference type="EMBL" id="GIM11520.1"/>
    </source>
</evidence>
<evidence type="ECO:0000256" key="3">
    <source>
        <dbReference type="ARBA" id="ARBA00012030"/>
    </source>
</evidence>
<dbReference type="SMART" id="SM00986">
    <property type="entry name" value="UDG"/>
    <property type="match status" value="1"/>
</dbReference>
<dbReference type="GO" id="GO:0004844">
    <property type="term" value="F:uracil DNA N-glycosylase activity"/>
    <property type="evidence" value="ECO:0007669"/>
    <property type="project" value="UniProtKB-UniRule"/>
</dbReference>
<dbReference type="SMART" id="SM00987">
    <property type="entry name" value="UreE_C"/>
    <property type="match status" value="1"/>
</dbReference>
<feature type="active site" description="Proton acceptor" evidence="7 8">
    <location>
        <position position="359"/>
    </location>
</feature>
<dbReference type="AlphaFoldDB" id="A0A8J4GQS4"/>
<dbReference type="NCBIfam" id="NF003592">
    <property type="entry name" value="PRK05254.1-5"/>
    <property type="match status" value="1"/>
</dbReference>
<evidence type="ECO:0000259" key="10">
    <source>
        <dbReference type="SMART" id="SM00986"/>
    </source>
</evidence>
<sequence>MKYPPRSLFGNHFKLQLYISRCGPCSVTLHKNLEIVCVATMSTGSQRKRSKTIDAFFAPKQAKNVVGIEPPSPRLGLEAHCVMNNACAGSGGRNPLVQAPQFCAIGSGKSAVVKQTGNTIAAVAGADTASAAAVTDAEVEQAELAAGGSPRQSPDTGLAGRKRRKTHHSSPGQGLTDDIQQEEGMEAAATITTTTTATAANEVLQSRIAATPPAVGVNKLAKGPDDDPCAGEAPPVLGTAGQQPPLATGTPILADDGLTPAQRAQIIANRNRALARRAVSESNAPGGPTLRLSSLLVEQSWREVLAGELAGANMRQLEVFLQGEWAPGRKPVFPPKDCIFQAFNACPFDQVRVVILGQDPYHGPGQAMGLSFSVPRDVRQLPPSLINIYKEASTDLGWADRPEHGDLSAWSVQGVLLLNTCLTVRQGEANSHSKRGWEQFTDAAIRVLSERRSGIVFLLWGNPAQAKASLVNTRKHHVLKAAHPSPLSASRGFFGCRHFSKANQLLEAQGLPPIQWRPV</sequence>
<dbReference type="PROSITE" id="PS00130">
    <property type="entry name" value="U_DNA_GLYCOSYLASE"/>
    <property type="match status" value="1"/>
</dbReference>
<keyword evidence="6 7" id="KW-0234">DNA repair</keyword>
<dbReference type="FunFam" id="3.40.470.10:FF:000001">
    <property type="entry name" value="Uracil-DNA glycosylase"/>
    <property type="match status" value="1"/>
</dbReference>
<keyword evidence="7" id="KW-0496">Mitochondrion</keyword>
<comment type="catalytic activity">
    <reaction evidence="1 7">
        <text>Hydrolyzes single-stranded DNA or mismatched double-stranded DNA and polynucleotides, releasing free uracil.</text>
        <dbReference type="EC" id="3.2.2.27"/>
    </reaction>
</comment>
<dbReference type="EC" id="3.2.2.27" evidence="3 7"/>
<dbReference type="PANTHER" id="PTHR11264:SF0">
    <property type="entry name" value="URACIL-DNA GLYCOSYLASE"/>
    <property type="match status" value="1"/>
</dbReference>
<feature type="region of interest" description="Disordered" evidence="9">
    <location>
        <begin position="222"/>
        <end position="244"/>
    </location>
</feature>
<evidence type="ECO:0000313" key="12">
    <source>
        <dbReference type="Proteomes" id="UP000722791"/>
    </source>
</evidence>
<dbReference type="HAMAP" id="MF_00148">
    <property type="entry name" value="UDG"/>
    <property type="match status" value="1"/>
</dbReference>
<dbReference type="NCBIfam" id="NF003588">
    <property type="entry name" value="PRK05254.1-1"/>
    <property type="match status" value="1"/>
</dbReference>
<dbReference type="CDD" id="cd10027">
    <property type="entry name" value="UDG-F1-like"/>
    <property type="match status" value="1"/>
</dbReference>
<dbReference type="SUPFAM" id="SSF52141">
    <property type="entry name" value="Uracil-DNA glycosylase-like"/>
    <property type="match status" value="1"/>
</dbReference>
<dbReference type="InterPro" id="IPR018085">
    <property type="entry name" value="Ura-DNA_Glyclase_AS"/>
</dbReference>
<gene>
    <name evidence="11" type="ORF">Vretimale_14996</name>
</gene>
<dbReference type="NCBIfam" id="NF003589">
    <property type="entry name" value="PRK05254.1-2"/>
    <property type="match status" value="1"/>
</dbReference>
<keyword evidence="7" id="KW-0539">Nucleus</keyword>
<feature type="region of interest" description="Disordered" evidence="9">
    <location>
        <begin position="141"/>
        <end position="179"/>
    </location>
</feature>
<keyword evidence="4 7" id="KW-0227">DNA damage</keyword>
<dbReference type="GO" id="GO:0005634">
    <property type="term" value="C:nucleus"/>
    <property type="evidence" value="ECO:0007669"/>
    <property type="project" value="UniProtKB-SubCell"/>
</dbReference>
<dbReference type="InterPro" id="IPR002043">
    <property type="entry name" value="UDG_fam1"/>
</dbReference>
<evidence type="ECO:0000256" key="7">
    <source>
        <dbReference type="HAMAP-Rule" id="MF_03166"/>
    </source>
</evidence>
<dbReference type="PANTHER" id="PTHR11264">
    <property type="entry name" value="URACIL-DNA GLYCOSYLASE"/>
    <property type="match status" value="1"/>
</dbReference>
<proteinExistence type="inferred from homology"/>
<dbReference type="InterPro" id="IPR036895">
    <property type="entry name" value="Uracil-DNA_glycosylase-like_sf"/>
</dbReference>
<reference evidence="11" key="1">
    <citation type="journal article" date="2021" name="Proc. Natl. Acad. Sci. U.S.A.">
        <title>Three genomes in the algal genus Volvox reveal the fate of a haploid sex-determining region after a transition to homothallism.</title>
        <authorList>
            <person name="Yamamoto K."/>
            <person name="Hamaji T."/>
            <person name="Kawai-Toyooka H."/>
            <person name="Matsuzaki R."/>
            <person name="Takahashi F."/>
            <person name="Nishimura Y."/>
            <person name="Kawachi M."/>
            <person name="Noguchi H."/>
            <person name="Minakuchi Y."/>
            <person name="Umen J.G."/>
            <person name="Toyoda A."/>
            <person name="Nozaki H."/>
        </authorList>
    </citation>
    <scope>NUCLEOTIDE SEQUENCE</scope>
    <source>
        <strain evidence="11">NIES-3785</strain>
    </source>
</reference>
<comment type="subcellular location">
    <subcellularLocation>
        <location evidence="7">Mitochondrion</location>
    </subcellularLocation>
    <subcellularLocation>
        <location evidence="7">Nucleus</location>
    </subcellularLocation>
</comment>
<accession>A0A8J4GQS4</accession>
<evidence type="ECO:0000256" key="6">
    <source>
        <dbReference type="ARBA" id="ARBA00023204"/>
    </source>
</evidence>
<comment type="caution">
    <text evidence="11">The sequence shown here is derived from an EMBL/GenBank/DDBJ whole genome shotgun (WGS) entry which is preliminary data.</text>
</comment>
<dbReference type="GO" id="GO:0005739">
    <property type="term" value="C:mitochondrion"/>
    <property type="evidence" value="ECO:0007669"/>
    <property type="project" value="UniProtKB-SubCell"/>
</dbReference>
<dbReference type="Proteomes" id="UP000722791">
    <property type="component" value="Unassembled WGS sequence"/>
</dbReference>
<evidence type="ECO:0000256" key="1">
    <source>
        <dbReference type="ARBA" id="ARBA00001400"/>
    </source>
</evidence>
<evidence type="ECO:0000256" key="9">
    <source>
        <dbReference type="SAM" id="MobiDB-lite"/>
    </source>
</evidence>
<dbReference type="InterPro" id="IPR005122">
    <property type="entry name" value="Uracil-DNA_glycosylase-like"/>
</dbReference>
<comment type="function">
    <text evidence="7">Excises uracil residues from the DNA which can arise as a result of misincorporation of dUMP residues by DNA polymerase or due to deamination of cytosine.</text>
</comment>
<keyword evidence="5 7" id="KW-0378">Hydrolase</keyword>
<evidence type="ECO:0000256" key="4">
    <source>
        <dbReference type="ARBA" id="ARBA00022763"/>
    </source>
</evidence>
<dbReference type="NCBIfam" id="NF003591">
    <property type="entry name" value="PRK05254.1-4"/>
    <property type="match status" value="1"/>
</dbReference>
<dbReference type="NCBIfam" id="TIGR00628">
    <property type="entry name" value="ung"/>
    <property type="match status" value="1"/>
</dbReference>
<evidence type="ECO:0000256" key="8">
    <source>
        <dbReference type="PROSITE-ProRule" id="PRU10072"/>
    </source>
</evidence>
<dbReference type="EMBL" id="BNCQ01000039">
    <property type="protein sequence ID" value="GIM11520.1"/>
    <property type="molecule type" value="Genomic_DNA"/>
</dbReference>
<evidence type="ECO:0000256" key="2">
    <source>
        <dbReference type="ARBA" id="ARBA00008184"/>
    </source>
</evidence>
<organism evidence="11 12">
    <name type="scientific">Volvox reticuliferus</name>
    <dbReference type="NCBI Taxonomy" id="1737510"/>
    <lineage>
        <taxon>Eukaryota</taxon>
        <taxon>Viridiplantae</taxon>
        <taxon>Chlorophyta</taxon>
        <taxon>core chlorophytes</taxon>
        <taxon>Chlorophyceae</taxon>
        <taxon>CS clade</taxon>
        <taxon>Chlamydomonadales</taxon>
        <taxon>Volvocaceae</taxon>
        <taxon>Volvox</taxon>
    </lineage>
</organism>
<name>A0A8J4GQS4_9CHLO</name>
<dbReference type="GO" id="GO:0097510">
    <property type="term" value="P:base-excision repair, AP site formation via deaminated base removal"/>
    <property type="evidence" value="ECO:0007669"/>
    <property type="project" value="TreeGrafter"/>
</dbReference>
<protein>
    <recommendedName>
        <fullName evidence="3 7">Uracil-DNA glycosylase</fullName>
        <shortName evidence="7">UDG</shortName>
        <ecNumber evidence="3 7">3.2.2.27</ecNumber>
    </recommendedName>
</protein>
<feature type="domain" description="Uracil-DNA glycosylase-like" evidence="10">
    <location>
        <begin position="344"/>
        <end position="506"/>
    </location>
</feature>
<dbReference type="Gene3D" id="3.40.470.10">
    <property type="entry name" value="Uracil-DNA glycosylase-like domain"/>
    <property type="match status" value="1"/>
</dbReference>